<proteinExistence type="predicted"/>
<dbReference type="EMBL" id="GGEC01018289">
    <property type="protein sequence ID" value="MBW98772.1"/>
    <property type="molecule type" value="Transcribed_RNA"/>
</dbReference>
<protein>
    <submittedName>
        <fullName evidence="2">Uncharacterized protein</fullName>
    </submittedName>
</protein>
<feature type="region of interest" description="Disordered" evidence="1">
    <location>
        <begin position="1"/>
        <end position="26"/>
    </location>
</feature>
<accession>A0A2P2JZ72</accession>
<sequence length="26" mass="3109">MLMYYPVQRQGFDKGKSRETKSESNK</sequence>
<evidence type="ECO:0000256" key="1">
    <source>
        <dbReference type="SAM" id="MobiDB-lite"/>
    </source>
</evidence>
<name>A0A2P2JZ72_RHIMU</name>
<evidence type="ECO:0000313" key="2">
    <source>
        <dbReference type="EMBL" id="MBW98772.1"/>
    </source>
</evidence>
<feature type="compositionally biased region" description="Basic and acidic residues" evidence="1">
    <location>
        <begin position="11"/>
        <end position="26"/>
    </location>
</feature>
<reference evidence="2" key="1">
    <citation type="submission" date="2018-02" db="EMBL/GenBank/DDBJ databases">
        <title>Rhizophora mucronata_Transcriptome.</title>
        <authorList>
            <person name="Meera S.P."/>
            <person name="Sreeshan A."/>
            <person name="Augustine A."/>
        </authorList>
    </citation>
    <scope>NUCLEOTIDE SEQUENCE</scope>
    <source>
        <tissue evidence="2">Leaf</tissue>
    </source>
</reference>
<organism evidence="2">
    <name type="scientific">Rhizophora mucronata</name>
    <name type="common">Asiatic mangrove</name>
    <dbReference type="NCBI Taxonomy" id="61149"/>
    <lineage>
        <taxon>Eukaryota</taxon>
        <taxon>Viridiplantae</taxon>
        <taxon>Streptophyta</taxon>
        <taxon>Embryophyta</taxon>
        <taxon>Tracheophyta</taxon>
        <taxon>Spermatophyta</taxon>
        <taxon>Magnoliopsida</taxon>
        <taxon>eudicotyledons</taxon>
        <taxon>Gunneridae</taxon>
        <taxon>Pentapetalae</taxon>
        <taxon>rosids</taxon>
        <taxon>fabids</taxon>
        <taxon>Malpighiales</taxon>
        <taxon>Rhizophoraceae</taxon>
        <taxon>Rhizophora</taxon>
    </lineage>
</organism>
<dbReference type="AlphaFoldDB" id="A0A2P2JZ72"/>